<keyword evidence="10" id="KW-1185">Reference proteome</keyword>
<dbReference type="EMBL" id="VTDN01000003">
    <property type="protein sequence ID" value="MEB5476488.1"/>
    <property type="molecule type" value="Genomic_DNA"/>
</dbReference>
<accession>A0ABU6DRK8</accession>
<comment type="caution">
    <text evidence="9">The sequence shown here is derived from an EMBL/GenBank/DDBJ whole genome shotgun (WGS) entry which is preliminary data.</text>
</comment>
<dbReference type="InterPro" id="IPR004638">
    <property type="entry name" value="EmrB-like"/>
</dbReference>
<organism evidence="9 10">
    <name type="scientific">Acinetobacter pollinis</name>
    <dbReference type="NCBI Taxonomy" id="2605270"/>
    <lineage>
        <taxon>Bacteria</taxon>
        <taxon>Pseudomonadati</taxon>
        <taxon>Pseudomonadota</taxon>
        <taxon>Gammaproteobacteria</taxon>
        <taxon>Moraxellales</taxon>
        <taxon>Moraxellaceae</taxon>
        <taxon>Acinetobacter</taxon>
    </lineage>
</organism>
<protein>
    <submittedName>
        <fullName evidence="9">Multidrug transporter subunit MdtD</fullName>
    </submittedName>
</protein>
<dbReference type="PRINTS" id="PR01036">
    <property type="entry name" value="TCRTETB"/>
</dbReference>
<dbReference type="PANTHER" id="PTHR42718">
    <property type="entry name" value="MAJOR FACILITATOR SUPERFAMILY MULTIDRUG TRANSPORTER MFSC"/>
    <property type="match status" value="1"/>
</dbReference>
<dbReference type="Pfam" id="PF07690">
    <property type="entry name" value="MFS_1"/>
    <property type="match status" value="1"/>
</dbReference>
<dbReference type="Proteomes" id="UP001339883">
    <property type="component" value="Unassembled WGS sequence"/>
</dbReference>
<feature type="transmembrane region" description="Helical" evidence="7">
    <location>
        <begin position="87"/>
        <end position="106"/>
    </location>
</feature>
<dbReference type="CDD" id="cd17503">
    <property type="entry name" value="MFS_LmrB_MDR_like"/>
    <property type="match status" value="1"/>
</dbReference>
<gene>
    <name evidence="9" type="primary">mdtD</name>
    <name evidence="9" type="ORF">I2F25_05390</name>
</gene>
<feature type="transmembrane region" description="Helical" evidence="7">
    <location>
        <begin position="267"/>
        <end position="286"/>
    </location>
</feature>
<evidence type="ECO:0000313" key="9">
    <source>
        <dbReference type="EMBL" id="MEB5476488.1"/>
    </source>
</evidence>
<feature type="transmembrane region" description="Helical" evidence="7">
    <location>
        <begin position="340"/>
        <end position="358"/>
    </location>
</feature>
<evidence type="ECO:0000256" key="6">
    <source>
        <dbReference type="ARBA" id="ARBA00023136"/>
    </source>
</evidence>
<keyword evidence="3" id="KW-1003">Cell membrane</keyword>
<feature type="transmembrane region" description="Helical" evidence="7">
    <location>
        <begin position="206"/>
        <end position="225"/>
    </location>
</feature>
<name>A0ABU6DRK8_9GAMM</name>
<dbReference type="InterPro" id="IPR020846">
    <property type="entry name" value="MFS_dom"/>
</dbReference>
<reference evidence="9 10" key="1">
    <citation type="submission" date="2019-08" db="EMBL/GenBank/DDBJ databases">
        <title>Five species of Acinetobacter isolated from floral nectar and animal pollinators.</title>
        <authorList>
            <person name="Hendry T.A."/>
        </authorList>
    </citation>
    <scope>NUCLEOTIDE SEQUENCE [LARGE SCALE GENOMIC DNA]</scope>
    <source>
        <strain evidence="9 10">MD18.27</strain>
    </source>
</reference>
<comment type="subcellular location">
    <subcellularLocation>
        <location evidence="1">Cell membrane</location>
        <topology evidence="1">Multi-pass membrane protein</topology>
    </subcellularLocation>
</comment>
<dbReference type="InterPro" id="IPR011701">
    <property type="entry name" value="MFS"/>
</dbReference>
<keyword evidence="4 7" id="KW-0812">Transmembrane</keyword>
<dbReference type="Gene3D" id="1.20.1720.10">
    <property type="entry name" value="Multidrug resistance protein D"/>
    <property type="match status" value="1"/>
</dbReference>
<dbReference type="NCBIfam" id="TIGR00711">
    <property type="entry name" value="efflux_EmrB"/>
    <property type="match status" value="1"/>
</dbReference>
<feature type="transmembrane region" description="Helical" evidence="7">
    <location>
        <begin position="172"/>
        <end position="194"/>
    </location>
</feature>
<dbReference type="NCBIfam" id="NF007799">
    <property type="entry name" value="PRK10504.1"/>
    <property type="match status" value="1"/>
</dbReference>
<evidence type="ECO:0000256" key="4">
    <source>
        <dbReference type="ARBA" id="ARBA00022692"/>
    </source>
</evidence>
<feature type="transmembrane region" description="Helical" evidence="7">
    <location>
        <begin position="21"/>
        <end position="43"/>
    </location>
</feature>
<feature type="transmembrane region" description="Helical" evidence="7">
    <location>
        <begin position="440"/>
        <end position="459"/>
    </location>
</feature>
<evidence type="ECO:0000256" key="5">
    <source>
        <dbReference type="ARBA" id="ARBA00022989"/>
    </source>
</evidence>
<dbReference type="RefSeq" id="WP_277095284.1">
    <property type="nucleotide sequence ID" value="NZ_VTDN01000003.1"/>
</dbReference>
<evidence type="ECO:0000256" key="7">
    <source>
        <dbReference type="SAM" id="Phobius"/>
    </source>
</evidence>
<feature type="transmembrane region" description="Helical" evidence="7">
    <location>
        <begin position="237"/>
        <end position="255"/>
    </location>
</feature>
<proteinExistence type="predicted"/>
<feature type="transmembrane region" description="Helical" evidence="7">
    <location>
        <begin position="55"/>
        <end position="75"/>
    </location>
</feature>
<dbReference type="SUPFAM" id="SSF103473">
    <property type="entry name" value="MFS general substrate transporter"/>
    <property type="match status" value="1"/>
</dbReference>
<dbReference type="PANTHER" id="PTHR42718:SF46">
    <property type="entry name" value="BLR6921 PROTEIN"/>
    <property type="match status" value="1"/>
</dbReference>
<evidence type="ECO:0000259" key="8">
    <source>
        <dbReference type="PROSITE" id="PS50850"/>
    </source>
</evidence>
<keyword evidence="2" id="KW-0813">Transport</keyword>
<dbReference type="InterPro" id="IPR036259">
    <property type="entry name" value="MFS_trans_sf"/>
</dbReference>
<keyword evidence="6 7" id="KW-0472">Membrane</keyword>
<feature type="transmembrane region" description="Helical" evidence="7">
    <location>
        <begin position="141"/>
        <end position="160"/>
    </location>
</feature>
<evidence type="ECO:0000256" key="2">
    <source>
        <dbReference type="ARBA" id="ARBA00022448"/>
    </source>
</evidence>
<feature type="transmembrane region" description="Helical" evidence="7">
    <location>
        <begin position="298"/>
        <end position="319"/>
    </location>
</feature>
<evidence type="ECO:0000256" key="3">
    <source>
        <dbReference type="ARBA" id="ARBA00022475"/>
    </source>
</evidence>
<feature type="transmembrane region" description="Helical" evidence="7">
    <location>
        <begin position="112"/>
        <end position="129"/>
    </location>
</feature>
<feature type="transmembrane region" description="Helical" evidence="7">
    <location>
        <begin position="364"/>
        <end position="384"/>
    </location>
</feature>
<evidence type="ECO:0000256" key="1">
    <source>
        <dbReference type="ARBA" id="ARBA00004651"/>
    </source>
</evidence>
<dbReference type="PROSITE" id="PS50850">
    <property type="entry name" value="MFS"/>
    <property type="match status" value="1"/>
</dbReference>
<keyword evidence="5 7" id="KW-1133">Transmembrane helix</keyword>
<feature type="domain" description="Major facilitator superfamily (MFS) profile" evidence="8">
    <location>
        <begin position="21"/>
        <end position="466"/>
    </location>
</feature>
<dbReference type="Gene3D" id="1.20.1250.20">
    <property type="entry name" value="MFS general substrate transporter like domains"/>
    <property type="match status" value="1"/>
</dbReference>
<sequence length="470" mass="51836">MSQGTQTKDVPEPISKEYRPILWLVAMGFFMQQLDSTIINTALPNIAQSLNENPLNMQSVIVAYVLAMAVTIPISGWVTDRYGIKRTYFFAIILFSLASVGCALSQNLTLLVISRVFQGIGGALLQPVGRLTVLKVMPRPQLLAALSFVSIPGLIGPLIGPSLGGLIVEWMSWHWIFLINVPIGIVGAFFTLKILPNMRQSHLENFDYIGFIFVATSMVSLSLVLESMVDQTRSQASMIILIVIGLSAGASYWLHALRHHAPLFHPSIFKVHTFSIGILGNLFARLGNGAIPFMMPLMLQVALGFNPTMAGLMMIPLAVGSMLIKRFITRLIYRFGYRRVLVVNTLCVGLGIASFALITPNTPIWWQLIHFFIFGIFNSIQFTAMNTVTIKDLAQEDASSGNGLLSVVQQLSMSMGVAIAGAVLNNFIHLDGKQHMLQSFHYTFLCLGALTVCASWIFWQLRKSPQSNRA</sequence>
<feature type="transmembrane region" description="Helical" evidence="7">
    <location>
        <begin position="404"/>
        <end position="428"/>
    </location>
</feature>
<evidence type="ECO:0000313" key="10">
    <source>
        <dbReference type="Proteomes" id="UP001339883"/>
    </source>
</evidence>